<keyword evidence="2" id="KW-1185">Reference proteome</keyword>
<name>A0A1I4ZDX6_9NEIS</name>
<accession>A0A1I4ZDX6</accession>
<dbReference type="InterPro" id="IPR027417">
    <property type="entry name" value="P-loop_NTPase"/>
</dbReference>
<dbReference type="Proteomes" id="UP000242869">
    <property type="component" value="Unassembled WGS sequence"/>
</dbReference>
<dbReference type="InterPro" id="IPR008868">
    <property type="entry name" value="TniB"/>
</dbReference>
<proteinExistence type="predicted"/>
<gene>
    <name evidence="1" type="ORF">SAMN05660284_01590</name>
</gene>
<dbReference type="STRING" id="83765.SAMN05660284_01590"/>
<dbReference type="EMBL" id="FOVE01000010">
    <property type="protein sequence ID" value="SFN48179.1"/>
    <property type="molecule type" value="Genomic_DNA"/>
</dbReference>
<dbReference type="RefSeq" id="WP_245747837.1">
    <property type="nucleotide sequence ID" value="NZ_FOVE01000010.1"/>
</dbReference>
<dbReference type="Pfam" id="PF05621">
    <property type="entry name" value="TniB"/>
    <property type="match status" value="1"/>
</dbReference>
<reference evidence="2" key="1">
    <citation type="submission" date="2016-10" db="EMBL/GenBank/DDBJ databases">
        <authorList>
            <person name="Varghese N."/>
            <person name="Submissions S."/>
        </authorList>
    </citation>
    <scope>NUCLEOTIDE SEQUENCE [LARGE SCALE GENOMIC DNA]</scope>
    <source>
        <strain evidence="2">DSM 6150</strain>
    </source>
</reference>
<protein>
    <submittedName>
        <fullName evidence="1">TniB protein</fullName>
    </submittedName>
</protein>
<dbReference type="SUPFAM" id="SSF52540">
    <property type="entry name" value="P-loop containing nucleoside triphosphate hydrolases"/>
    <property type="match status" value="1"/>
</dbReference>
<dbReference type="AlphaFoldDB" id="A0A1I4ZDX6"/>
<evidence type="ECO:0000313" key="1">
    <source>
        <dbReference type="EMBL" id="SFN48179.1"/>
    </source>
</evidence>
<organism evidence="1 2">
    <name type="scientific">Formivibrio citricus</name>
    <dbReference type="NCBI Taxonomy" id="83765"/>
    <lineage>
        <taxon>Bacteria</taxon>
        <taxon>Pseudomonadati</taxon>
        <taxon>Pseudomonadota</taxon>
        <taxon>Betaproteobacteria</taxon>
        <taxon>Neisseriales</taxon>
        <taxon>Chitinibacteraceae</taxon>
        <taxon>Formivibrio</taxon>
    </lineage>
</organism>
<dbReference type="Gene3D" id="3.40.50.300">
    <property type="entry name" value="P-loop containing nucleotide triphosphate hydrolases"/>
    <property type="match status" value="1"/>
</dbReference>
<evidence type="ECO:0000313" key="2">
    <source>
        <dbReference type="Proteomes" id="UP000242869"/>
    </source>
</evidence>
<sequence length="299" mass="33623">MTASNPSRRLSERALKLLDASDDERIAAIGQQIFIPYTRANELLEEMEGLLLHPKTNRMPNMLIVARSNNGKTEILRQFLKRHPAEERADFDTAHVPVVYIQSPPGPSEHIFLNMLLGSLGMMTSTNEAADRKLLQVLEILRMVETKVLLVDEVNALLAGSVAKQRFFLNMLKYLSNELKISIVAAGTLDAVHAMKTDLQIESRFPVRPINLWQEGEDFRRLLVSFESVLPLKKPSVLHKGMLPKKLYGVSEGMIGELAKTLRSAAQHAIKTGVEQITEEVIDECPHVVNRQTFNPEKL</sequence>